<comment type="caution">
    <text evidence="7">The sequence shown here is derived from an EMBL/GenBank/DDBJ whole genome shotgun (WGS) entry which is preliminary data.</text>
</comment>
<keyword evidence="4" id="KW-0560">Oxidoreductase</keyword>
<keyword evidence="5" id="KW-0408">Iron</keyword>
<dbReference type="EMBL" id="JBHTBR010000005">
    <property type="protein sequence ID" value="MFC7292364.1"/>
    <property type="molecule type" value="Genomic_DNA"/>
</dbReference>
<dbReference type="Gene3D" id="2.60.120.590">
    <property type="entry name" value="Alpha-ketoglutarate-dependent dioxygenase AlkB-like"/>
    <property type="match status" value="1"/>
</dbReference>
<evidence type="ECO:0000313" key="7">
    <source>
        <dbReference type="EMBL" id="MFC7292364.1"/>
    </source>
</evidence>
<dbReference type="InterPro" id="IPR027450">
    <property type="entry name" value="AlkB-like"/>
</dbReference>
<comment type="cofactor">
    <cofactor evidence="1">
        <name>Fe(2+)</name>
        <dbReference type="ChEBI" id="CHEBI:29033"/>
    </cofactor>
</comment>
<evidence type="ECO:0000256" key="2">
    <source>
        <dbReference type="ARBA" id="ARBA00022723"/>
    </source>
</evidence>
<feature type="domain" description="Fe2OG dioxygenase" evidence="6">
    <location>
        <begin position="97"/>
        <end position="198"/>
    </location>
</feature>
<dbReference type="Proteomes" id="UP001596492">
    <property type="component" value="Unassembled WGS sequence"/>
</dbReference>
<gene>
    <name evidence="7" type="ORF">ACFQS8_12100</name>
</gene>
<evidence type="ECO:0000256" key="4">
    <source>
        <dbReference type="ARBA" id="ARBA00023002"/>
    </source>
</evidence>
<dbReference type="InterPro" id="IPR005123">
    <property type="entry name" value="Oxoglu/Fe-dep_dioxygenase_dom"/>
</dbReference>
<organism evidence="7 8">
    <name type="scientific">Hirschia litorea</name>
    <dbReference type="NCBI Taxonomy" id="1199156"/>
    <lineage>
        <taxon>Bacteria</taxon>
        <taxon>Pseudomonadati</taxon>
        <taxon>Pseudomonadota</taxon>
        <taxon>Alphaproteobacteria</taxon>
        <taxon>Hyphomonadales</taxon>
        <taxon>Hyphomonadaceae</taxon>
        <taxon>Hirschia</taxon>
    </lineage>
</organism>
<keyword evidence="2" id="KW-0479">Metal-binding</keyword>
<dbReference type="PROSITE" id="PS51471">
    <property type="entry name" value="FE2OG_OXY"/>
    <property type="match status" value="1"/>
</dbReference>
<name>A0ABW2IMI9_9PROT</name>
<evidence type="ECO:0000256" key="3">
    <source>
        <dbReference type="ARBA" id="ARBA00022964"/>
    </source>
</evidence>
<dbReference type="PANTHER" id="PTHR16557:SF2">
    <property type="entry name" value="NUCLEIC ACID DIOXYGENASE ALKBH1"/>
    <property type="match status" value="1"/>
</dbReference>
<dbReference type="InterPro" id="IPR037151">
    <property type="entry name" value="AlkB-like_sf"/>
</dbReference>
<protein>
    <submittedName>
        <fullName evidence="7">Alpha-ketoglutarate-dependent dioxygenase AlkB</fullName>
    </submittedName>
</protein>
<evidence type="ECO:0000256" key="1">
    <source>
        <dbReference type="ARBA" id="ARBA00001954"/>
    </source>
</evidence>
<dbReference type="InterPro" id="IPR004574">
    <property type="entry name" value="Alkb"/>
</dbReference>
<dbReference type="SUPFAM" id="SSF51197">
    <property type="entry name" value="Clavaminate synthase-like"/>
    <property type="match status" value="1"/>
</dbReference>
<accession>A0ABW2IMI9</accession>
<keyword evidence="8" id="KW-1185">Reference proteome</keyword>
<keyword evidence="3 7" id="KW-0223">Dioxygenase</keyword>
<proteinExistence type="predicted"/>
<evidence type="ECO:0000259" key="6">
    <source>
        <dbReference type="PROSITE" id="PS51471"/>
    </source>
</evidence>
<dbReference type="GO" id="GO:0051213">
    <property type="term" value="F:dioxygenase activity"/>
    <property type="evidence" value="ECO:0007669"/>
    <property type="project" value="UniProtKB-KW"/>
</dbReference>
<evidence type="ECO:0000313" key="8">
    <source>
        <dbReference type="Proteomes" id="UP001596492"/>
    </source>
</evidence>
<reference evidence="8" key="1">
    <citation type="journal article" date="2019" name="Int. J. Syst. Evol. Microbiol.">
        <title>The Global Catalogue of Microorganisms (GCM) 10K type strain sequencing project: providing services to taxonomists for standard genome sequencing and annotation.</title>
        <authorList>
            <consortium name="The Broad Institute Genomics Platform"/>
            <consortium name="The Broad Institute Genome Sequencing Center for Infectious Disease"/>
            <person name="Wu L."/>
            <person name="Ma J."/>
        </authorList>
    </citation>
    <scope>NUCLEOTIDE SEQUENCE [LARGE SCALE GENOMIC DNA]</scope>
    <source>
        <strain evidence="8">CCUG 51308</strain>
    </source>
</reference>
<dbReference type="Pfam" id="PF13532">
    <property type="entry name" value="2OG-FeII_Oxy_2"/>
    <property type="match status" value="1"/>
</dbReference>
<evidence type="ECO:0000256" key="5">
    <source>
        <dbReference type="ARBA" id="ARBA00023004"/>
    </source>
</evidence>
<sequence length="199" mass="22316">MIDGLQYLPNYLSRDAQEELVDIVRKQLNNNPFYTPRMPRSAQPFSVKMTNLGTLGWVSDISGYRYEKIHPETQKTWPSIPRALMSIWEALAQYPNPPEACLVNYYDVNAKMGLHTDSDEQDIKAPVISISLGDSARFRIGGLSRKDPTKSFKINSGDIIILGGAARMAFHGIDRIYGGSSTLLKNGGRLNLTLRRVNK</sequence>
<dbReference type="RefSeq" id="WP_382167737.1">
    <property type="nucleotide sequence ID" value="NZ_JBHTBR010000005.1"/>
</dbReference>
<dbReference type="PANTHER" id="PTHR16557">
    <property type="entry name" value="ALKYLATED DNA REPAIR PROTEIN ALKB-RELATED"/>
    <property type="match status" value="1"/>
</dbReference>